<dbReference type="Gene3D" id="3.30.565.10">
    <property type="entry name" value="Histidine kinase-like ATPase, C-terminal domain"/>
    <property type="match status" value="1"/>
</dbReference>
<evidence type="ECO:0000256" key="1">
    <source>
        <dbReference type="SAM" id="Coils"/>
    </source>
</evidence>
<dbReference type="InterPro" id="IPR036890">
    <property type="entry name" value="HATPase_C_sf"/>
</dbReference>
<keyword evidence="1" id="KW-0175">Coiled coil</keyword>
<dbReference type="Pfam" id="PF13589">
    <property type="entry name" value="HATPase_c_3"/>
    <property type="match status" value="1"/>
</dbReference>
<sequence length="685" mass="73756">MRPSAPASTLISVGDSDSLPTMTSRVDPEGARRMMEMLVNLYADRRLAVVREYVSNAVDASRVAGSAEPVRVTTPTLVDPHLTVSDSGTGMSTDEVEATFLAFAASTKRHSNDLIGGLGVGAKSAWALTESFLVDTVKGGKRTLVRAARDLSHQVLAAGVDSDSPDGTCITVPVEVEGQVQEWASVVQQVASAHAAGAVLVDGKKVPSLEGGPSWIGPVSCRQIGDSKGAVVVRSGGTLFASVPEVTRRVLETTKLISCVIELPVGSFDHTPSRESVVATERTMEAVADALRQYRAAYAALDKELSALAETDIVAAASLRSETLGGVGTVDHFVLGYRVEIPGDIGAWIRVSNPYRRHRWDRVGGRCESDGFRAIHGPKELARTVLVTDVPPRRSVRGFARLLESEQPEANRVIPIRRGHSAVCLPVIGPGGDRTDQTWDVSVETPGVEHYTFTQWCEKLAKQRTETVSAGGYFCQLVASDGAKPEPITLTAAEIRDSGLPVWYAYCGRPYHLVHDPASVGVYLGKRQAGPLTRVVPHAIGRGEWMEHRFISETAQWSHEEKLAIAFDLGNGLAYTALFDLAAAALRCIPADQDGSEALMQAAAFARLLAKVTPAQRSTLRAVLNSASAQRLVQEANQQYVALVRAYPLLQHFRKHYANHSDSVYLDYLIHTPPRPPEKAEAAAA</sequence>
<accession>A0A9Q7WH36</accession>
<dbReference type="SUPFAM" id="SSF55874">
    <property type="entry name" value="ATPase domain of HSP90 chaperone/DNA topoisomerase II/histidine kinase"/>
    <property type="match status" value="1"/>
</dbReference>
<dbReference type="AlphaFoldDB" id="A0A9Q7WH36"/>
<gene>
    <name evidence="3" type="ORF">SAMEA2275694_00439</name>
</gene>
<feature type="compositionally biased region" description="Polar residues" evidence="2">
    <location>
        <begin position="1"/>
        <end position="11"/>
    </location>
</feature>
<protein>
    <submittedName>
        <fullName evidence="3">HSP90 family protein</fullName>
    </submittedName>
</protein>
<feature type="coiled-coil region" evidence="1">
    <location>
        <begin position="284"/>
        <end position="311"/>
    </location>
</feature>
<dbReference type="Proteomes" id="UP000185183">
    <property type="component" value="Unassembled WGS sequence"/>
</dbReference>
<evidence type="ECO:0000256" key="2">
    <source>
        <dbReference type="SAM" id="MobiDB-lite"/>
    </source>
</evidence>
<evidence type="ECO:0000313" key="4">
    <source>
        <dbReference type="Proteomes" id="UP000185183"/>
    </source>
</evidence>
<organism evidence="3 4">
    <name type="scientific">Mycobacteroides abscessus subsp. bolletii</name>
    <dbReference type="NCBI Taxonomy" id="319705"/>
    <lineage>
        <taxon>Bacteria</taxon>
        <taxon>Bacillati</taxon>
        <taxon>Actinomycetota</taxon>
        <taxon>Actinomycetes</taxon>
        <taxon>Mycobacteriales</taxon>
        <taxon>Mycobacteriaceae</taxon>
        <taxon>Mycobacteroides</taxon>
        <taxon>Mycobacteroides abscessus</taxon>
    </lineage>
</organism>
<name>A0A9Q7WH36_9MYCO</name>
<comment type="caution">
    <text evidence="3">The sequence shown here is derived from an EMBL/GenBank/DDBJ whole genome shotgun (WGS) entry which is preliminary data.</text>
</comment>
<feature type="region of interest" description="Disordered" evidence="2">
    <location>
        <begin position="1"/>
        <end position="25"/>
    </location>
</feature>
<evidence type="ECO:0000313" key="3">
    <source>
        <dbReference type="EMBL" id="SHW85076.1"/>
    </source>
</evidence>
<reference evidence="3 4" key="1">
    <citation type="submission" date="2016-11" db="EMBL/GenBank/DDBJ databases">
        <authorList>
            <consortium name="Pathogen Informatics"/>
        </authorList>
    </citation>
    <scope>NUCLEOTIDE SEQUENCE [LARGE SCALE GENOMIC DNA]</scope>
    <source>
        <strain evidence="3 4">968</strain>
    </source>
</reference>
<dbReference type="EMBL" id="FSFA01000001">
    <property type="protein sequence ID" value="SHW85076.1"/>
    <property type="molecule type" value="Genomic_DNA"/>
</dbReference>
<proteinExistence type="predicted"/>